<name>A0A9P0LKQ7_ACAOB</name>
<dbReference type="Proteomes" id="UP001152888">
    <property type="component" value="Unassembled WGS sequence"/>
</dbReference>
<dbReference type="Gene3D" id="1.20.272.10">
    <property type="match status" value="1"/>
</dbReference>
<proteinExistence type="predicted"/>
<dbReference type="GO" id="GO:0005634">
    <property type="term" value="C:nucleus"/>
    <property type="evidence" value="ECO:0007669"/>
    <property type="project" value="TreeGrafter"/>
</dbReference>
<gene>
    <name evidence="4" type="ORF">ACAOBT_LOCUS24509</name>
</gene>
<feature type="domain" description="MgsA AAA+ ATPase C-terminal" evidence="3">
    <location>
        <begin position="24"/>
        <end position="144"/>
    </location>
</feature>
<dbReference type="GO" id="GO:0000731">
    <property type="term" value="P:DNA synthesis involved in DNA repair"/>
    <property type="evidence" value="ECO:0007669"/>
    <property type="project" value="TreeGrafter"/>
</dbReference>
<dbReference type="OrthoDB" id="10265467at2759"/>
<keyword evidence="2" id="KW-0067">ATP-binding</keyword>
<organism evidence="4 5">
    <name type="scientific">Acanthoscelides obtectus</name>
    <name type="common">Bean weevil</name>
    <name type="synonym">Bruchus obtectus</name>
    <dbReference type="NCBI Taxonomy" id="200917"/>
    <lineage>
        <taxon>Eukaryota</taxon>
        <taxon>Metazoa</taxon>
        <taxon>Ecdysozoa</taxon>
        <taxon>Arthropoda</taxon>
        <taxon>Hexapoda</taxon>
        <taxon>Insecta</taxon>
        <taxon>Pterygota</taxon>
        <taxon>Neoptera</taxon>
        <taxon>Endopterygota</taxon>
        <taxon>Coleoptera</taxon>
        <taxon>Polyphaga</taxon>
        <taxon>Cucujiformia</taxon>
        <taxon>Chrysomeloidea</taxon>
        <taxon>Chrysomelidae</taxon>
        <taxon>Bruchinae</taxon>
        <taxon>Bruchini</taxon>
        <taxon>Acanthoscelides</taxon>
    </lineage>
</organism>
<evidence type="ECO:0000313" key="5">
    <source>
        <dbReference type="Proteomes" id="UP001152888"/>
    </source>
</evidence>
<comment type="caution">
    <text evidence="4">The sequence shown here is derived from an EMBL/GenBank/DDBJ whole genome shotgun (WGS) entry which is preliminary data.</text>
</comment>
<keyword evidence="1" id="KW-0547">Nucleotide-binding</keyword>
<dbReference type="InterPro" id="IPR021886">
    <property type="entry name" value="MgsA_C"/>
</dbReference>
<evidence type="ECO:0000256" key="2">
    <source>
        <dbReference type="ARBA" id="ARBA00022840"/>
    </source>
</evidence>
<evidence type="ECO:0000313" key="4">
    <source>
        <dbReference type="EMBL" id="CAH1998653.1"/>
    </source>
</evidence>
<dbReference type="PANTHER" id="PTHR13779:SF7">
    <property type="entry name" value="ATPASE WRNIP1"/>
    <property type="match status" value="1"/>
</dbReference>
<dbReference type="InterPro" id="IPR008921">
    <property type="entry name" value="DNA_pol3_clamp-load_cplx_C"/>
</dbReference>
<dbReference type="GO" id="GO:0017116">
    <property type="term" value="F:single-stranded DNA helicase activity"/>
    <property type="evidence" value="ECO:0007669"/>
    <property type="project" value="TreeGrafter"/>
</dbReference>
<dbReference type="PANTHER" id="PTHR13779">
    <property type="entry name" value="WERNER HELICASE-INTERACTING PROTEIN 1 FAMILY MEMBER"/>
    <property type="match status" value="1"/>
</dbReference>
<dbReference type="Pfam" id="PF12002">
    <property type="entry name" value="MgsA_C"/>
    <property type="match status" value="1"/>
</dbReference>
<reference evidence="4" key="1">
    <citation type="submission" date="2022-03" db="EMBL/GenBank/DDBJ databases">
        <authorList>
            <person name="Sayadi A."/>
        </authorList>
    </citation>
    <scope>NUCLEOTIDE SEQUENCE</scope>
</reference>
<dbReference type="InterPro" id="IPR051314">
    <property type="entry name" value="AAA_ATPase_RarA/MGS1/WRNIP1"/>
</dbReference>
<dbReference type="EMBL" id="CAKOFQ010007336">
    <property type="protein sequence ID" value="CAH1998653.1"/>
    <property type="molecule type" value="Genomic_DNA"/>
</dbReference>
<accession>A0A9P0LKQ7</accession>
<dbReference type="GO" id="GO:0006261">
    <property type="term" value="P:DNA-templated DNA replication"/>
    <property type="evidence" value="ECO:0007669"/>
    <property type="project" value="TreeGrafter"/>
</dbReference>
<dbReference type="Gene3D" id="1.10.3710.10">
    <property type="entry name" value="DNA polymerase III clamp loader subunits, C-terminal domain"/>
    <property type="match status" value="1"/>
</dbReference>
<evidence type="ECO:0000256" key="1">
    <source>
        <dbReference type="ARBA" id="ARBA00022741"/>
    </source>
</evidence>
<protein>
    <recommendedName>
        <fullName evidence="3">MgsA AAA+ ATPase C-terminal domain-containing protein</fullName>
    </recommendedName>
</protein>
<evidence type="ECO:0000259" key="3">
    <source>
        <dbReference type="Pfam" id="PF12002"/>
    </source>
</evidence>
<dbReference type="AlphaFoldDB" id="A0A9P0LKQ7"/>
<dbReference type="SUPFAM" id="SSF48019">
    <property type="entry name" value="post-AAA+ oligomerization domain-like"/>
    <property type="match status" value="1"/>
</dbReference>
<dbReference type="GO" id="GO:0003677">
    <property type="term" value="F:DNA binding"/>
    <property type="evidence" value="ECO:0007669"/>
    <property type="project" value="InterPro"/>
</dbReference>
<dbReference type="GO" id="GO:0005524">
    <property type="term" value="F:ATP binding"/>
    <property type="evidence" value="ECO:0007669"/>
    <property type="project" value="UniProtKB-KW"/>
</dbReference>
<sequence length="164" mass="18041">MLYDHSGEEHYNIISAMHKSIRKSDDNAALYWTTRMIVSGEDPRFIARRLVRAASEDIGNADPAALALAVSTMQGCQLLGMPECDVLLAQCAIYLARAPKSREADSALAKAKATIERWKGPQPAVPMHLRNAPTRLMKDLGYGKVEEGGTYVCMPTEMSGVRFL</sequence>
<keyword evidence="5" id="KW-1185">Reference proteome</keyword>
<dbReference type="GO" id="GO:0008047">
    <property type="term" value="F:enzyme activator activity"/>
    <property type="evidence" value="ECO:0007669"/>
    <property type="project" value="TreeGrafter"/>
</dbReference>
<dbReference type="FunFam" id="1.20.272.10:FF:000001">
    <property type="entry name" value="Putative AAA family ATPase"/>
    <property type="match status" value="1"/>
</dbReference>